<dbReference type="PANTHER" id="PTHR12835:SF5">
    <property type="entry name" value="BIOTIN--PROTEIN LIGASE"/>
    <property type="match status" value="1"/>
</dbReference>
<keyword evidence="1 3" id="KW-0436">Ligase</keyword>
<proteinExistence type="predicted"/>
<dbReference type="CDD" id="cd16442">
    <property type="entry name" value="BPL"/>
    <property type="match status" value="1"/>
</dbReference>
<dbReference type="EMBL" id="MFNF01000043">
    <property type="protein sequence ID" value="OGH00634.1"/>
    <property type="molecule type" value="Genomic_DNA"/>
</dbReference>
<gene>
    <name evidence="3" type="ORF">A2557_03090</name>
</gene>
<dbReference type="GO" id="GO:0004077">
    <property type="term" value="F:biotin--[biotin carboxyl-carrier protein] ligase activity"/>
    <property type="evidence" value="ECO:0007669"/>
    <property type="project" value="InterPro"/>
</dbReference>
<name>A0A1F6GRA8_9PROT</name>
<dbReference type="PROSITE" id="PS51733">
    <property type="entry name" value="BPL_LPL_CATALYTIC"/>
    <property type="match status" value="1"/>
</dbReference>
<feature type="domain" description="BPL/LPL catalytic" evidence="2">
    <location>
        <begin position="1"/>
        <end position="183"/>
    </location>
</feature>
<dbReference type="InterPro" id="IPR045864">
    <property type="entry name" value="aa-tRNA-synth_II/BPL/LPL"/>
</dbReference>
<evidence type="ECO:0000259" key="2">
    <source>
        <dbReference type="PROSITE" id="PS51733"/>
    </source>
</evidence>
<evidence type="ECO:0000313" key="3">
    <source>
        <dbReference type="EMBL" id="OGH00634.1"/>
    </source>
</evidence>
<dbReference type="Pfam" id="PF03099">
    <property type="entry name" value="BPL_LplA_LipB"/>
    <property type="match status" value="1"/>
</dbReference>
<dbReference type="NCBIfam" id="TIGR00121">
    <property type="entry name" value="birA_ligase"/>
    <property type="match status" value="1"/>
</dbReference>
<comment type="caution">
    <text evidence="3">The sequence shown here is derived from an EMBL/GenBank/DDBJ whole genome shotgun (WGS) entry which is preliminary data.</text>
</comment>
<organism evidence="3 4">
    <name type="scientific">Candidatus Lambdaproteobacteria bacterium RIFOXYD2_FULL_56_26</name>
    <dbReference type="NCBI Taxonomy" id="1817773"/>
    <lineage>
        <taxon>Bacteria</taxon>
        <taxon>Pseudomonadati</taxon>
        <taxon>Pseudomonadota</taxon>
        <taxon>Candidatus Lambdaproteobacteria</taxon>
    </lineage>
</organism>
<evidence type="ECO:0000313" key="4">
    <source>
        <dbReference type="Proteomes" id="UP000177583"/>
    </source>
</evidence>
<reference evidence="3 4" key="1">
    <citation type="journal article" date="2016" name="Nat. Commun.">
        <title>Thousands of microbial genomes shed light on interconnected biogeochemical processes in an aquifer system.</title>
        <authorList>
            <person name="Anantharaman K."/>
            <person name="Brown C.T."/>
            <person name="Hug L.A."/>
            <person name="Sharon I."/>
            <person name="Castelle C.J."/>
            <person name="Probst A.J."/>
            <person name="Thomas B.C."/>
            <person name="Singh A."/>
            <person name="Wilkins M.J."/>
            <person name="Karaoz U."/>
            <person name="Brodie E.L."/>
            <person name="Williams K.H."/>
            <person name="Hubbard S.S."/>
            <person name="Banfield J.F."/>
        </authorList>
    </citation>
    <scope>NUCLEOTIDE SEQUENCE [LARGE SCALE GENOMIC DNA]</scope>
</reference>
<sequence>MVNPRNEVSLPWKIQEFDELDSTNNWLMQQPSPPRGQAVLALRQTAGRGRLGRKWEVGSGGQLTGSFFIASSQWPHFPPALTLLVGLAVLCALEDLGVEGLSLKWPNDLLWGRRKLAGILCESRPGGMVAGVGVNLKGKAEDYSRELSAKLIHLETLGVQSPGPRELFAQLLAQVDRLLDLCTGGLEPLVELWHSKCGSIGALVSYDDDGEPQVGEVLGLSPQGALRLLGPKGEVRLWSGEVEFVSNPYDAAK</sequence>
<dbReference type="Proteomes" id="UP000177583">
    <property type="component" value="Unassembled WGS sequence"/>
</dbReference>
<dbReference type="GO" id="GO:0005737">
    <property type="term" value="C:cytoplasm"/>
    <property type="evidence" value="ECO:0007669"/>
    <property type="project" value="TreeGrafter"/>
</dbReference>
<dbReference type="PANTHER" id="PTHR12835">
    <property type="entry name" value="BIOTIN PROTEIN LIGASE"/>
    <property type="match status" value="1"/>
</dbReference>
<dbReference type="AlphaFoldDB" id="A0A1F6GRA8"/>
<accession>A0A1F6GRA8</accession>
<dbReference type="InterPro" id="IPR004143">
    <property type="entry name" value="BPL_LPL_catalytic"/>
</dbReference>
<dbReference type="SUPFAM" id="SSF55681">
    <property type="entry name" value="Class II aaRS and biotin synthetases"/>
    <property type="match status" value="1"/>
</dbReference>
<protein>
    <submittedName>
        <fullName evidence="3">Biotin--[acetyl-CoA-carboxylase] ligase</fullName>
    </submittedName>
</protein>
<dbReference type="Gene3D" id="3.30.930.10">
    <property type="entry name" value="Bira Bifunctional Protein, Domain 2"/>
    <property type="match status" value="1"/>
</dbReference>
<dbReference type="InterPro" id="IPR004408">
    <property type="entry name" value="Biotin_CoA_COase_ligase"/>
</dbReference>
<evidence type="ECO:0000256" key="1">
    <source>
        <dbReference type="ARBA" id="ARBA00022598"/>
    </source>
</evidence>